<accession>A0A6H5J2N1</accession>
<keyword evidence="1" id="KW-0862">Zinc</keyword>
<dbReference type="SUPFAM" id="SSF57756">
    <property type="entry name" value="Retrovirus zinc finger-like domains"/>
    <property type="match status" value="1"/>
</dbReference>
<dbReference type="PROSITE" id="PS50158">
    <property type="entry name" value="ZF_CCHC"/>
    <property type="match status" value="1"/>
</dbReference>
<feature type="domain" description="CCHC-type" evidence="3">
    <location>
        <begin position="716"/>
        <end position="731"/>
    </location>
</feature>
<evidence type="ECO:0000256" key="2">
    <source>
        <dbReference type="SAM" id="MobiDB-lite"/>
    </source>
</evidence>
<keyword evidence="5" id="KW-1185">Reference proteome</keyword>
<dbReference type="GO" id="GO:0071897">
    <property type="term" value="P:DNA biosynthetic process"/>
    <property type="evidence" value="ECO:0007669"/>
    <property type="project" value="UniProtKB-ARBA"/>
</dbReference>
<dbReference type="SUPFAM" id="SSF56672">
    <property type="entry name" value="DNA/RNA polymerases"/>
    <property type="match status" value="1"/>
</dbReference>
<dbReference type="AlphaFoldDB" id="A0A6H5J2N1"/>
<evidence type="ECO:0000256" key="1">
    <source>
        <dbReference type="PROSITE-ProRule" id="PRU00047"/>
    </source>
</evidence>
<evidence type="ECO:0000313" key="4">
    <source>
        <dbReference type="EMBL" id="CAB0042387.1"/>
    </source>
</evidence>
<protein>
    <recommendedName>
        <fullName evidence="3">CCHC-type domain-containing protein</fullName>
    </recommendedName>
</protein>
<reference evidence="4 5" key="1">
    <citation type="submission" date="2020-02" db="EMBL/GenBank/DDBJ databases">
        <authorList>
            <person name="Ferguson B K."/>
        </authorList>
    </citation>
    <scope>NUCLEOTIDE SEQUENCE [LARGE SCALE GENOMIC DNA]</scope>
</reference>
<dbReference type="Proteomes" id="UP000479190">
    <property type="component" value="Unassembled WGS sequence"/>
</dbReference>
<feature type="compositionally biased region" description="Polar residues" evidence="2">
    <location>
        <begin position="355"/>
        <end position="371"/>
    </location>
</feature>
<dbReference type="OrthoDB" id="7699172at2759"/>
<organism evidence="4 5">
    <name type="scientific">Trichogramma brassicae</name>
    <dbReference type="NCBI Taxonomy" id="86971"/>
    <lineage>
        <taxon>Eukaryota</taxon>
        <taxon>Metazoa</taxon>
        <taxon>Ecdysozoa</taxon>
        <taxon>Arthropoda</taxon>
        <taxon>Hexapoda</taxon>
        <taxon>Insecta</taxon>
        <taxon>Pterygota</taxon>
        <taxon>Neoptera</taxon>
        <taxon>Endopterygota</taxon>
        <taxon>Hymenoptera</taxon>
        <taxon>Apocrita</taxon>
        <taxon>Proctotrupomorpha</taxon>
        <taxon>Chalcidoidea</taxon>
        <taxon>Trichogrammatidae</taxon>
        <taxon>Trichogramma</taxon>
    </lineage>
</organism>
<feature type="non-terminal residue" evidence="4">
    <location>
        <position position="733"/>
    </location>
</feature>
<dbReference type="InterPro" id="IPR001878">
    <property type="entry name" value="Znf_CCHC"/>
</dbReference>
<dbReference type="InterPro" id="IPR043502">
    <property type="entry name" value="DNA/RNA_pol_sf"/>
</dbReference>
<sequence>MSIDQLVEQQRNSSDSFTKECEALDGRLYYDVNDLYGWAMAQYLPYGGFEWDDAKDYLTLPEDSEYGYILEVDLEYPESLYDSHKDLPLCPEHACPPGSKQRKLQAQISKPNSHSRAIFDENLVAIQLSKTVVTIDKPVYVGCSILDISKTQLYRFHYDFMRDRFKSNCKVLYTDTDSLVYEIRGQNVYEVMKDKDNINEFDTFDYEKDNPFGMPLLQENSKKIGLMKDKLSGKILRRFCGLRSKMYNVEIQNGGFIKKIKGIKSSVVKNTITFDDYLQCLRENTIISREQHNIRSRLHVLRSEKEKKIALSPHDDKRYLVPGTTDTLPWGHKDIWDGLGQRDRQAPGSTDEVGETSQLESSSLPSMPTKTMTPSAVIAASMTRRIIDAPLLAKDAPLPTPAEFATGSYEEKMIRIEGLVEGLNTFIFGKNNLHKTVIKYSLSLEQAILALKKTKQKQVPPRPPSAEKAVCTSPIFSVNGTGKRPATSPLATHATPKRHAVTAAFKQPDENNNDVGDQDGFVPVNHRRHREHAIVIKAKDASTYANILRTLKANQTLQQTVGSSVQNIRRSAAGALVLQLKKNVDNASTLGAKLDQVLGDAATATALQHTTMIEIRDLDECATKEEIAEALSTSLGAPSLNKEVVRTLRKAYAGTQAAVAALPDDLAAKALKLGDIRIGWVNCRIRGREDAPRCHRCWSPGHVSARCKGPDRSAHCFRCGQVGHQINDCKNNP</sequence>
<dbReference type="GO" id="GO:0008270">
    <property type="term" value="F:zinc ion binding"/>
    <property type="evidence" value="ECO:0007669"/>
    <property type="project" value="UniProtKB-KW"/>
</dbReference>
<proteinExistence type="predicted"/>
<dbReference type="InterPro" id="IPR036875">
    <property type="entry name" value="Znf_CCHC_sf"/>
</dbReference>
<dbReference type="InterPro" id="IPR023211">
    <property type="entry name" value="DNA_pol_palm_dom_sf"/>
</dbReference>
<dbReference type="PANTHER" id="PTHR31511:SF12">
    <property type="entry name" value="RHO TERMINATION FACTOR N-TERMINAL DOMAIN-CONTAINING PROTEIN"/>
    <property type="match status" value="1"/>
</dbReference>
<gene>
    <name evidence="4" type="ORF">TBRA_LOCUS14007</name>
</gene>
<name>A0A6H5J2N1_9HYME</name>
<dbReference type="Gene3D" id="3.90.1600.10">
    <property type="entry name" value="Palm domain of DNA polymerase"/>
    <property type="match status" value="1"/>
</dbReference>
<keyword evidence="1" id="KW-0863">Zinc-finger</keyword>
<dbReference type="Pfam" id="PF00098">
    <property type="entry name" value="zf-CCHC"/>
    <property type="match status" value="1"/>
</dbReference>
<evidence type="ECO:0000259" key="3">
    <source>
        <dbReference type="PROSITE" id="PS50158"/>
    </source>
</evidence>
<keyword evidence="1" id="KW-0479">Metal-binding</keyword>
<dbReference type="SMART" id="SM00343">
    <property type="entry name" value="ZnF_C2HC"/>
    <property type="match status" value="2"/>
</dbReference>
<evidence type="ECO:0000313" key="5">
    <source>
        <dbReference type="Proteomes" id="UP000479190"/>
    </source>
</evidence>
<dbReference type="Gene3D" id="4.10.60.10">
    <property type="entry name" value="Zinc finger, CCHC-type"/>
    <property type="match status" value="1"/>
</dbReference>
<dbReference type="PANTHER" id="PTHR31511">
    <property type="entry name" value="PROTEIN CBG23764"/>
    <property type="match status" value="1"/>
</dbReference>
<dbReference type="GO" id="GO:0003676">
    <property type="term" value="F:nucleic acid binding"/>
    <property type="evidence" value="ECO:0007669"/>
    <property type="project" value="InterPro"/>
</dbReference>
<feature type="region of interest" description="Disordered" evidence="2">
    <location>
        <begin position="339"/>
        <end position="371"/>
    </location>
</feature>
<dbReference type="EMBL" id="CADCXV010001188">
    <property type="protein sequence ID" value="CAB0042387.1"/>
    <property type="molecule type" value="Genomic_DNA"/>
</dbReference>